<organism evidence="2 3">
    <name type="scientific">Eutrema salsugineum</name>
    <name type="common">Saltwater cress</name>
    <name type="synonym">Sisymbrium salsugineum</name>
    <dbReference type="NCBI Taxonomy" id="72664"/>
    <lineage>
        <taxon>Eukaryota</taxon>
        <taxon>Viridiplantae</taxon>
        <taxon>Streptophyta</taxon>
        <taxon>Embryophyta</taxon>
        <taxon>Tracheophyta</taxon>
        <taxon>Spermatophyta</taxon>
        <taxon>Magnoliopsida</taxon>
        <taxon>eudicotyledons</taxon>
        <taxon>Gunneridae</taxon>
        <taxon>Pentapetalae</taxon>
        <taxon>rosids</taxon>
        <taxon>malvids</taxon>
        <taxon>Brassicales</taxon>
        <taxon>Brassicaceae</taxon>
        <taxon>Eutremeae</taxon>
        <taxon>Eutrema</taxon>
    </lineage>
</organism>
<accession>V4JWK2</accession>
<dbReference type="EMBL" id="KI517866">
    <property type="protein sequence ID" value="ESQ29830.1"/>
    <property type="molecule type" value="Genomic_DNA"/>
</dbReference>
<sequence length="195" mass="22782">MEVRVPVMWVLLMCYIFGRIITSHNKGFIEAKSLSKFEDLKIQRKLKTINKPAVKIIKTINGERYECVDFFKQPAFDHPSMKNHTYHYKIGRMWHPRGMRKSKTNNTGFVWGGWTTSTRMMYHGATMELCVTAPKVKPTQFSASSLHFQIGDDYIQIGLHQTPKRSIGFVPNDYYQLSQVKEEMRQVFPHIHPSI</sequence>
<dbReference type="OMA" id="GMIVIRH"/>
<keyword evidence="3" id="KW-1185">Reference proteome</keyword>
<dbReference type="PANTHER" id="PTHR31589">
    <property type="entry name" value="PROTEIN, PUTATIVE (DUF239)-RELATED-RELATED"/>
    <property type="match status" value="1"/>
</dbReference>
<dbReference type="AlphaFoldDB" id="V4JWK2"/>
<protein>
    <recommendedName>
        <fullName evidence="1">Neprosin activation peptide domain-containing protein</fullName>
    </recommendedName>
</protein>
<evidence type="ECO:0000313" key="2">
    <source>
        <dbReference type="EMBL" id="ESQ29830.1"/>
    </source>
</evidence>
<dbReference type="InterPro" id="IPR025521">
    <property type="entry name" value="Neprosin_propep"/>
</dbReference>
<proteinExistence type="predicted"/>
<name>V4JWK2_EUTSA</name>
<dbReference type="KEGG" id="eus:EUTSA_v10000002mg"/>
<feature type="domain" description="Neprosin activation peptide" evidence="1">
    <location>
        <begin position="57"/>
        <end position="116"/>
    </location>
</feature>
<dbReference type="Pfam" id="PF14365">
    <property type="entry name" value="Neprosin_AP"/>
    <property type="match status" value="1"/>
</dbReference>
<dbReference type="InterPro" id="IPR053168">
    <property type="entry name" value="Glutamic_endopeptidase"/>
</dbReference>
<dbReference type="PANTHER" id="PTHR31589:SF176">
    <property type="entry name" value="NEPROSIN ACTIVATION PEPTIDE DOMAIN-CONTAINING PROTEIN-RELATED"/>
    <property type="match status" value="1"/>
</dbReference>
<evidence type="ECO:0000259" key="1">
    <source>
        <dbReference type="Pfam" id="PF14365"/>
    </source>
</evidence>
<dbReference type="Proteomes" id="UP000030689">
    <property type="component" value="Unassembled WGS sequence"/>
</dbReference>
<gene>
    <name evidence="2" type="ORF">EUTSA_v10000002mg</name>
</gene>
<dbReference type="Gramene" id="ESQ29830">
    <property type="protein sequence ID" value="ESQ29830"/>
    <property type="gene ID" value="EUTSA_v10000002mg"/>
</dbReference>
<reference evidence="2 3" key="1">
    <citation type="journal article" date="2013" name="Front. Plant Sci.">
        <title>The Reference Genome of the Halophytic Plant Eutrema salsugineum.</title>
        <authorList>
            <person name="Yang R."/>
            <person name="Jarvis D.E."/>
            <person name="Chen H."/>
            <person name="Beilstein M.A."/>
            <person name="Grimwood J."/>
            <person name="Jenkins J."/>
            <person name="Shu S."/>
            <person name="Prochnik S."/>
            <person name="Xin M."/>
            <person name="Ma C."/>
            <person name="Schmutz J."/>
            <person name="Wing R.A."/>
            <person name="Mitchell-Olds T."/>
            <person name="Schumaker K.S."/>
            <person name="Wang X."/>
        </authorList>
    </citation>
    <scope>NUCLEOTIDE SEQUENCE [LARGE SCALE GENOMIC DNA]</scope>
</reference>
<evidence type="ECO:0000313" key="3">
    <source>
        <dbReference type="Proteomes" id="UP000030689"/>
    </source>
</evidence>
<dbReference type="STRING" id="72664.V4JWK2"/>